<dbReference type="Proteomes" id="UP001237595">
    <property type="component" value="Unassembled WGS sequence"/>
</dbReference>
<keyword evidence="6" id="KW-1185">Reference proteome</keyword>
<dbReference type="InterPro" id="IPR051081">
    <property type="entry name" value="HTH_MetalResp_TranReg"/>
</dbReference>
<keyword evidence="2" id="KW-0238">DNA-binding</keyword>
<dbReference type="InterPro" id="IPR036388">
    <property type="entry name" value="WH-like_DNA-bd_sf"/>
</dbReference>
<dbReference type="RefSeq" id="WP_281454316.1">
    <property type="nucleotide sequence ID" value="NZ_JASAOF010000002.1"/>
</dbReference>
<dbReference type="SMART" id="SM00418">
    <property type="entry name" value="HTH_ARSR"/>
    <property type="match status" value="1"/>
</dbReference>
<evidence type="ECO:0000313" key="5">
    <source>
        <dbReference type="EMBL" id="MDI2027937.1"/>
    </source>
</evidence>
<dbReference type="NCBIfam" id="NF033788">
    <property type="entry name" value="HTH_metalloreg"/>
    <property type="match status" value="1"/>
</dbReference>
<dbReference type="SUPFAM" id="SSF46785">
    <property type="entry name" value="Winged helix' DNA-binding domain"/>
    <property type="match status" value="1"/>
</dbReference>
<comment type="caution">
    <text evidence="5">The sequence shown here is derived from an EMBL/GenBank/DDBJ whole genome shotgun (WGS) entry which is preliminary data.</text>
</comment>
<feature type="domain" description="HTH arsR-type" evidence="4">
    <location>
        <begin position="1"/>
        <end position="87"/>
    </location>
</feature>
<dbReference type="Pfam" id="PF01022">
    <property type="entry name" value="HTH_5"/>
    <property type="match status" value="1"/>
</dbReference>
<organism evidence="5 6">
    <name type="scientific">Saccharopolyspora ipomoeae</name>
    <dbReference type="NCBI Taxonomy" id="3042027"/>
    <lineage>
        <taxon>Bacteria</taxon>
        <taxon>Bacillati</taxon>
        <taxon>Actinomycetota</taxon>
        <taxon>Actinomycetes</taxon>
        <taxon>Pseudonocardiales</taxon>
        <taxon>Pseudonocardiaceae</taxon>
        <taxon>Saccharopolyspora</taxon>
    </lineage>
</organism>
<dbReference type="PANTHER" id="PTHR33154">
    <property type="entry name" value="TRANSCRIPTIONAL REGULATOR, ARSR FAMILY"/>
    <property type="match status" value="1"/>
</dbReference>
<accession>A0ABT6PJ08</accession>
<dbReference type="PRINTS" id="PR00778">
    <property type="entry name" value="HTHARSR"/>
</dbReference>
<dbReference type="EMBL" id="JASAOF010000002">
    <property type="protein sequence ID" value="MDI2027937.1"/>
    <property type="molecule type" value="Genomic_DNA"/>
</dbReference>
<evidence type="ECO:0000256" key="3">
    <source>
        <dbReference type="ARBA" id="ARBA00023163"/>
    </source>
</evidence>
<evidence type="ECO:0000256" key="2">
    <source>
        <dbReference type="ARBA" id="ARBA00023125"/>
    </source>
</evidence>
<dbReference type="InterPro" id="IPR036390">
    <property type="entry name" value="WH_DNA-bd_sf"/>
</dbReference>
<protein>
    <submittedName>
        <fullName evidence="5">Metalloregulator ArsR/SmtB family transcription factor</fullName>
    </submittedName>
</protein>
<proteinExistence type="predicted"/>
<keyword evidence="1" id="KW-0805">Transcription regulation</keyword>
<reference evidence="5 6" key="1">
    <citation type="submission" date="2023-04" db="EMBL/GenBank/DDBJ databases">
        <title>Draft genome sequence of Saccharopolyspora sp. TS4A08 isolated from sweet potato rhizospheric soil.</title>
        <authorList>
            <person name="Suksaard P."/>
            <person name="Duangmal K."/>
        </authorList>
    </citation>
    <scope>NUCLEOTIDE SEQUENCE [LARGE SCALE GENOMIC DNA]</scope>
    <source>
        <strain evidence="5 6">TS4A08</strain>
    </source>
</reference>
<keyword evidence="3" id="KW-0804">Transcription</keyword>
<name>A0ABT6PJ08_9PSEU</name>
<evidence type="ECO:0000313" key="6">
    <source>
        <dbReference type="Proteomes" id="UP001237595"/>
    </source>
</evidence>
<dbReference type="Gene3D" id="1.10.10.10">
    <property type="entry name" value="Winged helix-like DNA-binding domain superfamily/Winged helix DNA-binding domain"/>
    <property type="match status" value="1"/>
</dbReference>
<sequence>MATTFEVLAEPRRRDILDLLRTGERAVGDLVEALPLSQPTVSKHLKVLREAGLVEVRQDAQRRWYRLRPEPLAEIEQWLRPYRRMWEQHLDALEHHLDQTREQT</sequence>
<dbReference type="InterPro" id="IPR001845">
    <property type="entry name" value="HTH_ArsR_DNA-bd_dom"/>
</dbReference>
<dbReference type="CDD" id="cd00090">
    <property type="entry name" value="HTH_ARSR"/>
    <property type="match status" value="1"/>
</dbReference>
<evidence type="ECO:0000259" key="4">
    <source>
        <dbReference type="PROSITE" id="PS50987"/>
    </source>
</evidence>
<dbReference type="PANTHER" id="PTHR33154:SF33">
    <property type="entry name" value="TRANSCRIPTIONAL REPRESSOR SDPR"/>
    <property type="match status" value="1"/>
</dbReference>
<dbReference type="InterPro" id="IPR011991">
    <property type="entry name" value="ArsR-like_HTH"/>
</dbReference>
<dbReference type="PROSITE" id="PS50987">
    <property type="entry name" value="HTH_ARSR_2"/>
    <property type="match status" value="1"/>
</dbReference>
<gene>
    <name evidence="5" type="ORF">QFW96_04925</name>
</gene>
<evidence type="ECO:0000256" key="1">
    <source>
        <dbReference type="ARBA" id="ARBA00023015"/>
    </source>
</evidence>